<name>A0ABY2NA69_9LEPT</name>
<gene>
    <name evidence="1" type="ORF">EHQ82_10945</name>
</gene>
<dbReference type="GO" id="GO:0032259">
    <property type="term" value="P:methylation"/>
    <property type="evidence" value="ECO:0007669"/>
    <property type="project" value="UniProtKB-KW"/>
</dbReference>
<dbReference type="GO" id="GO:0008168">
    <property type="term" value="F:methyltransferase activity"/>
    <property type="evidence" value="ECO:0007669"/>
    <property type="project" value="UniProtKB-KW"/>
</dbReference>
<comment type="caution">
    <text evidence="1">The sequence shown here is derived from an EMBL/GenBank/DDBJ whole genome shotgun (WGS) entry which is preliminary data.</text>
</comment>
<evidence type="ECO:0000313" key="2">
    <source>
        <dbReference type="Proteomes" id="UP000298057"/>
    </source>
</evidence>
<dbReference type="EMBL" id="RQGU01000101">
    <property type="protein sequence ID" value="TGM19062.1"/>
    <property type="molecule type" value="Genomic_DNA"/>
</dbReference>
<accession>A0ABY2NA69</accession>
<keyword evidence="2" id="KW-1185">Reference proteome</keyword>
<evidence type="ECO:0000313" key="1">
    <source>
        <dbReference type="EMBL" id="TGM19062.1"/>
    </source>
</evidence>
<reference evidence="2" key="1">
    <citation type="journal article" date="2019" name="PLoS Negl. Trop. Dis.">
        <title>Revisiting the worldwide diversity of Leptospira species in the environment.</title>
        <authorList>
            <person name="Vincent A.T."/>
            <person name="Schiettekatte O."/>
            <person name="Bourhy P."/>
            <person name="Veyrier F.J."/>
            <person name="Picardeau M."/>
        </authorList>
    </citation>
    <scope>NUCLEOTIDE SEQUENCE [LARGE SCALE GENOMIC DNA]</scope>
    <source>
        <strain evidence="2">201702406</strain>
    </source>
</reference>
<keyword evidence="1" id="KW-0489">Methyltransferase</keyword>
<sequence>MEILFPDCHPRLHLFSGALPPGNYIRFDRRSDLKPDILGDANHLSEFFGNWEFGSIFADPPYSQEDALHYGCTLINRNTVIDECWKVLHKDGFLIWLDQVWPQYSKQKWKLYGKIGIEISTNHRSRSVTILQKVS</sequence>
<dbReference type="InterPro" id="IPR029063">
    <property type="entry name" value="SAM-dependent_MTases_sf"/>
</dbReference>
<organism evidence="1 2">
    <name type="scientific">Leptospira selangorensis</name>
    <dbReference type="NCBI Taxonomy" id="2484982"/>
    <lineage>
        <taxon>Bacteria</taxon>
        <taxon>Pseudomonadati</taxon>
        <taxon>Spirochaetota</taxon>
        <taxon>Spirochaetia</taxon>
        <taxon>Leptospirales</taxon>
        <taxon>Leptospiraceae</taxon>
        <taxon>Leptospira</taxon>
    </lineage>
</organism>
<dbReference type="Proteomes" id="UP000298057">
    <property type="component" value="Unassembled WGS sequence"/>
</dbReference>
<dbReference type="RefSeq" id="WP_167883715.1">
    <property type="nucleotide sequence ID" value="NZ_RQGU01000101.1"/>
</dbReference>
<keyword evidence="1" id="KW-0808">Transferase</keyword>
<proteinExistence type="predicted"/>
<dbReference type="SUPFAM" id="SSF53335">
    <property type="entry name" value="S-adenosyl-L-methionine-dependent methyltransferases"/>
    <property type="match status" value="1"/>
</dbReference>
<protein>
    <submittedName>
        <fullName evidence="1">Class I SAM-dependent methyltransferase</fullName>
    </submittedName>
</protein>